<organism evidence="3 4">
    <name type="scientific">Paenactinomyces guangxiensis</name>
    <dbReference type="NCBI Taxonomy" id="1490290"/>
    <lineage>
        <taxon>Bacteria</taxon>
        <taxon>Bacillati</taxon>
        <taxon>Bacillota</taxon>
        <taxon>Bacilli</taxon>
        <taxon>Bacillales</taxon>
        <taxon>Thermoactinomycetaceae</taxon>
        <taxon>Paenactinomyces</taxon>
    </lineage>
</organism>
<dbReference type="Pfam" id="PF01636">
    <property type="entry name" value="APH"/>
    <property type="match status" value="1"/>
</dbReference>
<accession>A0A7W2AA49</accession>
<dbReference type="Proteomes" id="UP000535491">
    <property type="component" value="Unassembled WGS sequence"/>
</dbReference>
<dbReference type="PANTHER" id="PTHR21064:SF6">
    <property type="entry name" value="AMINOGLYCOSIDE PHOSPHOTRANSFERASE DOMAIN-CONTAINING PROTEIN"/>
    <property type="match status" value="1"/>
</dbReference>
<dbReference type="GO" id="GO:0009088">
    <property type="term" value="P:threonine biosynthetic process"/>
    <property type="evidence" value="ECO:0007669"/>
    <property type="project" value="TreeGrafter"/>
</dbReference>
<comment type="caution">
    <text evidence="3">The sequence shown here is derived from an EMBL/GenBank/DDBJ whole genome shotgun (WGS) entry which is preliminary data.</text>
</comment>
<dbReference type="EMBL" id="JACEIQ010000016">
    <property type="protein sequence ID" value="MBA4495588.1"/>
    <property type="molecule type" value="Genomic_DNA"/>
</dbReference>
<feature type="domain" description="Aminoglycoside phosphotransferase" evidence="2">
    <location>
        <begin position="28"/>
        <end position="235"/>
    </location>
</feature>
<dbReference type="RefSeq" id="WP_181753185.1">
    <property type="nucleotide sequence ID" value="NZ_JACEIQ010000016.1"/>
</dbReference>
<comment type="similarity">
    <text evidence="1">Belongs to the pseudomonas-type ThrB family.</text>
</comment>
<evidence type="ECO:0000313" key="4">
    <source>
        <dbReference type="Proteomes" id="UP000535491"/>
    </source>
</evidence>
<reference evidence="3 4" key="1">
    <citation type="submission" date="2020-07" db="EMBL/GenBank/DDBJ databases">
        <authorList>
            <person name="Feng H."/>
        </authorList>
    </citation>
    <scope>NUCLEOTIDE SEQUENCE [LARGE SCALE GENOMIC DNA]</scope>
    <source>
        <strain evidence="4">s-10</strain>
    </source>
</reference>
<protein>
    <submittedName>
        <fullName evidence="3">Phosphotransferase</fullName>
    </submittedName>
</protein>
<dbReference type="InterPro" id="IPR011009">
    <property type="entry name" value="Kinase-like_dom_sf"/>
</dbReference>
<dbReference type="Gene3D" id="3.90.1200.10">
    <property type="match status" value="1"/>
</dbReference>
<dbReference type="PANTHER" id="PTHR21064">
    <property type="entry name" value="AMINOGLYCOSIDE PHOSPHOTRANSFERASE DOMAIN-CONTAINING PROTEIN-RELATED"/>
    <property type="match status" value="1"/>
</dbReference>
<name>A0A7W2AA49_9BACL</name>
<evidence type="ECO:0000313" key="3">
    <source>
        <dbReference type="EMBL" id="MBA4495588.1"/>
    </source>
</evidence>
<sequence length="317" mass="37647">MWKEELVKEACRKFQGTESSLKWIGGFYENVYEYERDGETCVLKLIPIATKDRNLVYSELQWVNYLRTQGINIPKPVLSTRGQMVEMIRDLPVPCCIISFKKAPGKFVDEQNPSEWNPILFRKWGQVMGKMHAQSRNFHRRQSVPPFEEWNEGEIYHRDLSFAEEAILDRWSDSLEHIKTFSRSNRSYGLIHNDLHQRNFFINGNGELILFDFNDVKYHWFTYDIAIAVYHALKPVPSGEKRGFKEQFLEAFMSGYLHEHQLEKNWKEQVDFFLEFRLLFSYLYLMTYLDPEKASEETRQSLLQTKEKLVKGESVLV</sequence>
<dbReference type="AlphaFoldDB" id="A0A7W2AA49"/>
<dbReference type="GO" id="GO:0004413">
    <property type="term" value="F:homoserine kinase activity"/>
    <property type="evidence" value="ECO:0007669"/>
    <property type="project" value="TreeGrafter"/>
</dbReference>
<evidence type="ECO:0000259" key="2">
    <source>
        <dbReference type="Pfam" id="PF01636"/>
    </source>
</evidence>
<gene>
    <name evidence="3" type="ORF">H1191_14915</name>
</gene>
<keyword evidence="3" id="KW-0808">Transferase</keyword>
<evidence type="ECO:0000256" key="1">
    <source>
        <dbReference type="ARBA" id="ARBA00038240"/>
    </source>
</evidence>
<dbReference type="InterPro" id="IPR050249">
    <property type="entry name" value="Pseudomonas-type_ThrB"/>
</dbReference>
<dbReference type="InterPro" id="IPR002575">
    <property type="entry name" value="Aminoglycoside_PTrfase"/>
</dbReference>
<keyword evidence="4" id="KW-1185">Reference proteome</keyword>
<dbReference type="SUPFAM" id="SSF56112">
    <property type="entry name" value="Protein kinase-like (PK-like)"/>
    <property type="match status" value="1"/>
</dbReference>
<proteinExistence type="inferred from homology"/>